<dbReference type="EMBL" id="PFAP01000004">
    <property type="protein sequence ID" value="PIR94496.1"/>
    <property type="molecule type" value="Genomic_DNA"/>
</dbReference>
<evidence type="ECO:0000256" key="1">
    <source>
        <dbReference type="SAM" id="SignalP"/>
    </source>
</evidence>
<gene>
    <name evidence="3" type="ORF">COT97_00935</name>
</gene>
<proteinExistence type="predicted"/>
<protein>
    <recommendedName>
        <fullName evidence="2">DUF5667 domain-containing protein</fullName>
    </recommendedName>
</protein>
<reference evidence="4" key="1">
    <citation type="submission" date="2017-09" db="EMBL/GenBank/DDBJ databases">
        <title>Depth-based differentiation of microbial function through sediment-hosted aquifers and enrichment of novel symbionts in the deep terrestrial subsurface.</title>
        <authorList>
            <person name="Probst A.J."/>
            <person name="Ladd B."/>
            <person name="Jarett J.K."/>
            <person name="Geller-Mcgrath D.E."/>
            <person name="Sieber C.M.K."/>
            <person name="Emerson J.B."/>
            <person name="Anantharaman K."/>
            <person name="Thomas B.C."/>
            <person name="Malmstrom R."/>
            <person name="Stieglmeier M."/>
            <person name="Klingl A."/>
            <person name="Woyke T."/>
            <person name="Ryan C.M."/>
            <person name="Banfield J.F."/>
        </authorList>
    </citation>
    <scope>NUCLEOTIDE SEQUENCE [LARGE SCALE GENOMIC DNA]</scope>
</reference>
<feature type="chain" id="PRO_5013722438" description="DUF5667 domain-containing protein" evidence="1">
    <location>
        <begin position="22"/>
        <end position="182"/>
    </location>
</feature>
<comment type="caution">
    <text evidence="3">The sequence shown here is derived from an EMBL/GenBank/DDBJ whole genome shotgun (WGS) entry which is preliminary data.</text>
</comment>
<organism evidence="3 4">
    <name type="scientific">Candidatus Falkowbacteria bacterium CG10_big_fil_rev_8_21_14_0_10_39_11</name>
    <dbReference type="NCBI Taxonomy" id="1974565"/>
    <lineage>
        <taxon>Bacteria</taxon>
        <taxon>Candidatus Falkowiibacteriota</taxon>
    </lineage>
</organism>
<dbReference type="Proteomes" id="UP000229901">
    <property type="component" value="Unassembled WGS sequence"/>
</dbReference>
<evidence type="ECO:0000313" key="4">
    <source>
        <dbReference type="Proteomes" id="UP000229901"/>
    </source>
</evidence>
<dbReference type="AlphaFoldDB" id="A0A2H0V5W6"/>
<accession>A0A2H0V5W6</accession>
<dbReference type="InterPro" id="IPR043725">
    <property type="entry name" value="DUF5667"/>
</dbReference>
<dbReference type="Pfam" id="PF18915">
    <property type="entry name" value="DUF5667"/>
    <property type="match status" value="1"/>
</dbReference>
<sequence>MEKTVIIVFILLLLTAQPAVAQQQKFFVQPGILPDSGIYWLDLLGEEVRYLFTFGKIKKAEYKIEIAEERLSELRALYEKGVTDKTDALLKKYEKEIIKSQELFSVVKINSEKQAKEVQTETENAILLHEASVNDYVLSLPDQLAMVVRNSIGAIWAGFDSVLDHLDQKRRDIEQKRTDFGV</sequence>
<evidence type="ECO:0000259" key="2">
    <source>
        <dbReference type="Pfam" id="PF18915"/>
    </source>
</evidence>
<feature type="signal peptide" evidence="1">
    <location>
        <begin position="1"/>
        <end position="21"/>
    </location>
</feature>
<feature type="domain" description="DUF5667" evidence="2">
    <location>
        <begin position="31"/>
        <end position="124"/>
    </location>
</feature>
<keyword evidence="1" id="KW-0732">Signal</keyword>
<evidence type="ECO:0000313" key="3">
    <source>
        <dbReference type="EMBL" id="PIR94496.1"/>
    </source>
</evidence>
<name>A0A2H0V5W6_9BACT</name>